<dbReference type="GeneID" id="136805220"/>
<feature type="compositionally biased region" description="Low complexity" evidence="2">
    <location>
        <begin position="369"/>
        <end position="413"/>
    </location>
</feature>
<dbReference type="RefSeq" id="XP_066917899.1">
    <property type="nucleotide sequence ID" value="XM_067061798.1"/>
</dbReference>
<name>A0A7M5XCJ9_9CNID</name>
<proteinExistence type="predicted"/>
<reference evidence="3" key="1">
    <citation type="submission" date="2021-01" db="UniProtKB">
        <authorList>
            <consortium name="EnsemblMetazoa"/>
        </authorList>
    </citation>
    <scope>IDENTIFICATION</scope>
</reference>
<protein>
    <submittedName>
        <fullName evidence="3">Uncharacterized protein</fullName>
    </submittedName>
</protein>
<feature type="region of interest" description="Disordered" evidence="2">
    <location>
        <begin position="265"/>
        <end position="308"/>
    </location>
</feature>
<dbReference type="AlphaFoldDB" id="A0A7M5XCJ9"/>
<evidence type="ECO:0000256" key="1">
    <source>
        <dbReference type="SAM" id="Coils"/>
    </source>
</evidence>
<dbReference type="EnsemblMetazoa" id="CLYHEMT021105.1">
    <property type="protein sequence ID" value="CLYHEMP021105.1"/>
    <property type="gene ID" value="CLYHEMG021105"/>
</dbReference>
<sequence length="470" mass="54559">MKITNLCGRKLLVMKEVVMVRMKCADQIKIVKSSTNNNNNNNTTSQYNQQQMQHNPSSGSMMAPNNSFQQQQQQQQQQQSNQNNNILQEMKKLEYDNQTLQKYIYDLKEEAKKQLKQKDFEIQRMAAGMNNSLQKCDKHLSTTSLSPSSIDALGDQSELEILRHQLKVYVEDFRMETDERKKLHNENLNLKKELSKTTEDREHLKNQLKVYEEDFATERNKRIQLMKMQQMQSQNDMQYQQREYQEYCQLMQEKERINSRIKDLEFHQGGNGGGGLPQGRSNSVSSTSRPNKFHAPLTQQYSGPSSLQYYPQQSKYLDYQQQPSNNYQTPQPSPLAFNNQNNGLQTSPTYSMMSKLPNASPNHNDRHSSPSSTNPFSQSANQNSQFSPPSNQNDHFSTSSNQNSRFQQSSNQSDRYQRYNNPTGGGEKSFYHNNQLRDEEKMWMPPSPNFNSSENGSKRAPSESSYRVHR</sequence>
<accession>A0A7M5XCJ9</accession>
<feature type="compositionally biased region" description="Polar residues" evidence="2">
    <location>
        <begin position="52"/>
        <end position="64"/>
    </location>
</feature>
<dbReference type="Gene3D" id="1.20.5.990">
    <property type="entry name" value="Nemo cc2-lz domain - 1d5 darpin complex"/>
    <property type="match status" value="1"/>
</dbReference>
<feature type="region of interest" description="Disordered" evidence="2">
    <location>
        <begin position="322"/>
        <end position="470"/>
    </location>
</feature>
<evidence type="ECO:0000313" key="4">
    <source>
        <dbReference type="Proteomes" id="UP000594262"/>
    </source>
</evidence>
<feature type="compositionally biased region" description="Polar residues" evidence="2">
    <location>
        <begin position="297"/>
        <end position="308"/>
    </location>
</feature>
<feature type="coiled-coil region" evidence="1">
    <location>
        <begin position="180"/>
        <end position="221"/>
    </location>
</feature>
<evidence type="ECO:0000313" key="3">
    <source>
        <dbReference type="EnsemblMetazoa" id="CLYHEMP021105.1"/>
    </source>
</evidence>
<dbReference type="Proteomes" id="UP000594262">
    <property type="component" value="Unplaced"/>
</dbReference>
<feature type="compositionally biased region" description="Polar residues" evidence="2">
    <location>
        <begin position="279"/>
        <end position="290"/>
    </location>
</feature>
<feature type="compositionally biased region" description="Low complexity" evidence="2">
    <location>
        <begin position="33"/>
        <end position="51"/>
    </location>
</feature>
<keyword evidence="4" id="KW-1185">Reference proteome</keyword>
<feature type="compositionally biased region" description="Polar residues" evidence="2">
    <location>
        <begin position="322"/>
        <end position="362"/>
    </location>
</feature>
<evidence type="ECO:0000256" key="2">
    <source>
        <dbReference type="SAM" id="MobiDB-lite"/>
    </source>
</evidence>
<feature type="region of interest" description="Disordered" evidence="2">
    <location>
        <begin position="33"/>
        <end position="82"/>
    </location>
</feature>
<feature type="compositionally biased region" description="Low complexity" evidence="2">
    <location>
        <begin position="65"/>
        <end position="82"/>
    </location>
</feature>
<keyword evidence="1" id="KW-0175">Coiled coil</keyword>
<organism evidence="3 4">
    <name type="scientific">Clytia hemisphaerica</name>
    <dbReference type="NCBI Taxonomy" id="252671"/>
    <lineage>
        <taxon>Eukaryota</taxon>
        <taxon>Metazoa</taxon>
        <taxon>Cnidaria</taxon>
        <taxon>Hydrozoa</taxon>
        <taxon>Hydroidolina</taxon>
        <taxon>Leptothecata</taxon>
        <taxon>Obeliida</taxon>
        <taxon>Clytiidae</taxon>
        <taxon>Clytia</taxon>
    </lineage>
</organism>